<keyword evidence="4" id="KW-1185">Reference proteome</keyword>
<dbReference type="PaxDb" id="3847-GLYMA01G30535.1"/>
<accession>K7K3F0</accession>
<dbReference type="EnsemblPlants" id="KRH75986">
    <property type="protein sequence ID" value="KRH75986"/>
    <property type="gene ID" value="GLYMA_01G122500"/>
</dbReference>
<dbReference type="Proteomes" id="UP000008827">
    <property type="component" value="Chromosome 1"/>
</dbReference>
<keyword evidence="1" id="KW-0732">Signal</keyword>
<dbReference type="InParanoid" id="K7K3F0"/>
<sequence>MKRVMPNQMVVGVTFILCLVHIQLQVDIAHVAVVRGSQSREVAKSAVLALQVVVIPRRGSICILNNILLCSKKSHE</sequence>
<reference evidence="2" key="3">
    <citation type="submission" date="2018-07" db="EMBL/GenBank/DDBJ databases">
        <title>WGS assembly of Glycine max.</title>
        <authorList>
            <person name="Schmutz J."/>
            <person name="Cannon S."/>
            <person name="Schlueter J."/>
            <person name="Ma J."/>
            <person name="Mitros T."/>
            <person name="Nelson W."/>
            <person name="Hyten D."/>
            <person name="Song Q."/>
            <person name="Thelen J."/>
            <person name="Cheng J."/>
            <person name="Xu D."/>
            <person name="Hellsten U."/>
            <person name="May G."/>
            <person name="Yu Y."/>
            <person name="Sakurai T."/>
            <person name="Umezawa T."/>
            <person name="Bhattacharyya M."/>
            <person name="Sandhu D."/>
            <person name="Valliyodan B."/>
            <person name="Lindquist E."/>
            <person name="Peto M."/>
            <person name="Grant D."/>
            <person name="Shu S."/>
            <person name="Goodstein D."/>
            <person name="Barry K."/>
            <person name="Futrell-Griggs M."/>
            <person name="Abernathy B."/>
            <person name="Du J."/>
            <person name="Tian Z."/>
            <person name="Zhu L."/>
            <person name="Gill N."/>
            <person name="Joshi T."/>
            <person name="Libault M."/>
            <person name="Sethuraman A."/>
            <person name="Zhang X."/>
            <person name="Shinozaki K."/>
            <person name="Nguyen H."/>
            <person name="Wing R."/>
            <person name="Cregan P."/>
            <person name="Specht J."/>
            <person name="Grimwood J."/>
            <person name="Rokhsar D."/>
            <person name="Stacey G."/>
            <person name="Shoemaker R."/>
            <person name="Jackson S."/>
        </authorList>
    </citation>
    <scope>NUCLEOTIDE SEQUENCE</scope>
    <source>
        <tissue evidence="2">Callus</tissue>
    </source>
</reference>
<protein>
    <recommendedName>
        <fullName evidence="5">Secreted protein</fullName>
    </recommendedName>
</protein>
<evidence type="ECO:0000313" key="3">
    <source>
        <dbReference type="EnsemblPlants" id="KRH75986"/>
    </source>
</evidence>
<feature type="signal peptide" evidence="1">
    <location>
        <begin position="1"/>
        <end position="25"/>
    </location>
</feature>
<feature type="chain" id="PRO_5014580522" description="Secreted protein" evidence="1">
    <location>
        <begin position="26"/>
        <end position="76"/>
    </location>
</feature>
<organism evidence="3">
    <name type="scientific">Glycine max</name>
    <name type="common">Soybean</name>
    <name type="synonym">Glycine hispida</name>
    <dbReference type="NCBI Taxonomy" id="3847"/>
    <lineage>
        <taxon>Eukaryota</taxon>
        <taxon>Viridiplantae</taxon>
        <taxon>Streptophyta</taxon>
        <taxon>Embryophyta</taxon>
        <taxon>Tracheophyta</taxon>
        <taxon>Spermatophyta</taxon>
        <taxon>Magnoliopsida</taxon>
        <taxon>eudicotyledons</taxon>
        <taxon>Gunneridae</taxon>
        <taxon>Pentapetalae</taxon>
        <taxon>rosids</taxon>
        <taxon>fabids</taxon>
        <taxon>Fabales</taxon>
        <taxon>Fabaceae</taxon>
        <taxon>Papilionoideae</taxon>
        <taxon>50 kb inversion clade</taxon>
        <taxon>NPAAA clade</taxon>
        <taxon>indigoferoid/millettioid clade</taxon>
        <taxon>Phaseoleae</taxon>
        <taxon>Glycine</taxon>
        <taxon>Glycine subgen. Soja</taxon>
    </lineage>
</organism>
<reference evidence="3" key="2">
    <citation type="submission" date="2018-02" db="UniProtKB">
        <authorList>
            <consortium name="EnsemblPlants"/>
        </authorList>
    </citation>
    <scope>IDENTIFICATION</scope>
    <source>
        <strain evidence="3">Williams 82</strain>
    </source>
</reference>
<evidence type="ECO:0000313" key="4">
    <source>
        <dbReference type="Proteomes" id="UP000008827"/>
    </source>
</evidence>
<gene>
    <name evidence="2" type="ORF">GLYMA_01G122500</name>
</gene>
<evidence type="ECO:0008006" key="5">
    <source>
        <dbReference type="Google" id="ProtNLM"/>
    </source>
</evidence>
<dbReference type="EMBL" id="CM000834">
    <property type="protein sequence ID" value="KRH75986.1"/>
    <property type="molecule type" value="Genomic_DNA"/>
</dbReference>
<evidence type="ECO:0000256" key="1">
    <source>
        <dbReference type="SAM" id="SignalP"/>
    </source>
</evidence>
<name>K7K3F0_SOYBN</name>
<dbReference type="HOGENOM" id="CLU_2659388_0_0_1"/>
<evidence type="ECO:0000313" key="2">
    <source>
        <dbReference type="EMBL" id="KRH75986.1"/>
    </source>
</evidence>
<proteinExistence type="predicted"/>
<reference evidence="2 3" key="1">
    <citation type="journal article" date="2010" name="Nature">
        <title>Genome sequence of the palaeopolyploid soybean.</title>
        <authorList>
            <person name="Schmutz J."/>
            <person name="Cannon S.B."/>
            <person name="Schlueter J."/>
            <person name="Ma J."/>
            <person name="Mitros T."/>
            <person name="Nelson W."/>
            <person name="Hyten D.L."/>
            <person name="Song Q."/>
            <person name="Thelen J.J."/>
            <person name="Cheng J."/>
            <person name="Xu D."/>
            <person name="Hellsten U."/>
            <person name="May G.D."/>
            <person name="Yu Y."/>
            <person name="Sakurai T."/>
            <person name="Umezawa T."/>
            <person name="Bhattacharyya M.K."/>
            <person name="Sandhu D."/>
            <person name="Valliyodan B."/>
            <person name="Lindquist E."/>
            <person name="Peto M."/>
            <person name="Grant D."/>
            <person name="Shu S."/>
            <person name="Goodstein D."/>
            <person name="Barry K."/>
            <person name="Futrell-Griggs M."/>
            <person name="Abernathy B."/>
            <person name="Du J."/>
            <person name="Tian Z."/>
            <person name="Zhu L."/>
            <person name="Gill N."/>
            <person name="Joshi T."/>
            <person name="Libault M."/>
            <person name="Sethuraman A."/>
            <person name="Zhang X.-C."/>
            <person name="Shinozaki K."/>
            <person name="Nguyen H.T."/>
            <person name="Wing R.A."/>
            <person name="Cregan P."/>
            <person name="Specht J."/>
            <person name="Grimwood J."/>
            <person name="Rokhsar D."/>
            <person name="Stacey G."/>
            <person name="Shoemaker R.C."/>
            <person name="Jackson S.A."/>
        </authorList>
    </citation>
    <scope>NUCLEOTIDE SEQUENCE [LARGE SCALE GENOMIC DNA]</scope>
    <source>
        <strain evidence="3">cv. Williams 82</strain>
        <tissue evidence="2">Callus</tissue>
    </source>
</reference>
<dbReference type="AlphaFoldDB" id="K7K3F0"/>
<dbReference type="Gramene" id="KRH75986">
    <property type="protein sequence ID" value="KRH75986"/>
    <property type="gene ID" value="GLYMA_01G122500"/>
</dbReference>